<evidence type="ECO:0000256" key="5">
    <source>
        <dbReference type="SAM" id="MobiDB-lite"/>
    </source>
</evidence>
<protein>
    <recommendedName>
        <fullName evidence="7">Major facilitator superfamily (MFS) profile domain-containing protein</fullName>
    </recommendedName>
</protein>
<evidence type="ECO:0000256" key="3">
    <source>
        <dbReference type="ARBA" id="ARBA00022989"/>
    </source>
</evidence>
<evidence type="ECO:0000313" key="8">
    <source>
        <dbReference type="EMBL" id="KAK4495532.1"/>
    </source>
</evidence>
<feature type="region of interest" description="Disordered" evidence="5">
    <location>
        <begin position="543"/>
        <end position="565"/>
    </location>
</feature>
<dbReference type="Proteomes" id="UP001305779">
    <property type="component" value="Unassembled WGS sequence"/>
</dbReference>
<dbReference type="Gene3D" id="1.20.1250.20">
    <property type="entry name" value="MFS general substrate transporter like domains"/>
    <property type="match status" value="1"/>
</dbReference>
<organism evidence="8 9">
    <name type="scientific">Zasmidium cellare</name>
    <name type="common">Wine cellar mold</name>
    <name type="synonym">Racodium cellare</name>
    <dbReference type="NCBI Taxonomy" id="395010"/>
    <lineage>
        <taxon>Eukaryota</taxon>
        <taxon>Fungi</taxon>
        <taxon>Dikarya</taxon>
        <taxon>Ascomycota</taxon>
        <taxon>Pezizomycotina</taxon>
        <taxon>Dothideomycetes</taxon>
        <taxon>Dothideomycetidae</taxon>
        <taxon>Mycosphaerellales</taxon>
        <taxon>Mycosphaerellaceae</taxon>
        <taxon>Zasmidium</taxon>
    </lineage>
</organism>
<evidence type="ECO:0000256" key="2">
    <source>
        <dbReference type="ARBA" id="ARBA00022692"/>
    </source>
</evidence>
<feature type="domain" description="Major facilitator superfamily (MFS) profile" evidence="7">
    <location>
        <begin position="48"/>
        <end position="513"/>
    </location>
</feature>
<feature type="transmembrane region" description="Helical" evidence="6">
    <location>
        <begin position="201"/>
        <end position="221"/>
    </location>
</feature>
<proteinExistence type="predicted"/>
<evidence type="ECO:0000256" key="1">
    <source>
        <dbReference type="ARBA" id="ARBA00004141"/>
    </source>
</evidence>
<dbReference type="InterPro" id="IPR036259">
    <property type="entry name" value="MFS_trans_sf"/>
</dbReference>
<dbReference type="PANTHER" id="PTHR23501">
    <property type="entry name" value="MAJOR FACILITATOR SUPERFAMILY"/>
    <property type="match status" value="1"/>
</dbReference>
<evidence type="ECO:0000256" key="6">
    <source>
        <dbReference type="SAM" id="Phobius"/>
    </source>
</evidence>
<feature type="transmembrane region" description="Helical" evidence="6">
    <location>
        <begin position="275"/>
        <end position="295"/>
    </location>
</feature>
<feature type="transmembrane region" description="Helical" evidence="6">
    <location>
        <begin position="171"/>
        <end position="189"/>
    </location>
</feature>
<feature type="transmembrane region" description="Helical" evidence="6">
    <location>
        <begin position="349"/>
        <end position="370"/>
    </location>
</feature>
<feature type="transmembrane region" description="Helical" evidence="6">
    <location>
        <begin position="406"/>
        <end position="426"/>
    </location>
</feature>
<comment type="subcellular location">
    <subcellularLocation>
        <location evidence="1">Membrane</location>
        <topology evidence="1">Multi-pass membrane protein</topology>
    </subcellularLocation>
</comment>
<keyword evidence="4 6" id="KW-0472">Membrane</keyword>
<keyword evidence="2 6" id="KW-0812">Transmembrane</keyword>
<gene>
    <name evidence="8" type="ORF">PRZ48_013864</name>
</gene>
<dbReference type="Pfam" id="PF07690">
    <property type="entry name" value="MFS_1"/>
    <property type="match status" value="1"/>
</dbReference>
<feature type="compositionally biased region" description="Basic and acidic residues" evidence="5">
    <location>
        <begin position="24"/>
        <end position="34"/>
    </location>
</feature>
<accession>A0ABR0E274</accession>
<dbReference type="CDD" id="cd17502">
    <property type="entry name" value="MFS_Azr1_MDR_like"/>
    <property type="match status" value="1"/>
</dbReference>
<name>A0ABR0E274_ZASCE</name>
<feature type="transmembrane region" description="Helical" evidence="6">
    <location>
        <begin position="83"/>
        <end position="106"/>
    </location>
</feature>
<keyword evidence="3 6" id="KW-1133">Transmembrane helix</keyword>
<reference evidence="8 9" key="1">
    <citation type="journal article" date="2023" name="G3 (Bethesda)">
        <title>A chromosome-level genome assembly of Zasmidium syzygii isolated from banana leaves.</title>
        <authorList>
            <person name="van Westerhoven A.C."/>
            <person name="Mehrabi R."/>
            <person name="Talebi R."/>
            <person name="Steentjes M.B.F."/>
            <person name="Corcolon B."/>
            <person name="Chong P.A."/>
            <person name="Kema G.H.J."/>
            <person name="Seidl M.F."/>
        </authorList>
    </citation>
    <scope>NUCLEOTIDE SEQUENCE [LARGE SCALE GENOMIC DNA]</scope>
    <source>
        <strain evidence="8 9">P124</strain>
    </source>
</reference>
<feature type="transmembrane region" description="Helical" evidence="6">
    <location>
        <begin position="138"/>
        <end position="159"/>
    </location>
</feature>
<dbReference type="InterPro" id="IPR020846">
    <property type="entry name" value="MFS_dom"/>
</dbReference>
<feature type="transmembrane region" description="Helical" evidence="6">
    <location>
        <begin position="245"/>
        <end position="263"/>
    </location>
</feature>
<keyword evidence="9" id="KW-1185">Reference proteome</keyword>
<evidence type="ECO:0000313" key="9">
    <source>
        <dbReference type="Proteomes" id="UP001305779"/>
    </source>
</evidence>
<feature type="transmembrane region" description="Helical" evidence="6">
    <location>
        <begin position="514"/>
        <end position="535"/>
    </location>
</feature>
<dbReference type="SUPFAM" id="SSF103473">
    <property type="entry name" value="MFS general substrate transporter"/>
    <property type="match status" value="1"/>
</dbReference>
<feature type="region of interest" description="Disordered" evidence="5">
    <location>
        <begin position="1"/>
        <end position="38"/>
    </location>
</feature>
<dbReference type="PANTHER" id="PTHR23501:SF201">
    <property type="entry name" value="MFS AFLATOXIN EFFLUX PUMP"/>
    <property type="match status" value="1"/>
</dbReference>
<dbReference type="EMBL" id="JAXOVC010000012">
    <property type="protein sequence ID" value="KAK4495532.1"/>
    <property type="molecule type" value="Genomic_DNA"/>
</dbReference>
<dbReference type="PROSITE" id="PS50850">
    <property type="entry name" value="MFS"/>
    <property type="match status" value="1"/>
</dbReference>
<feature type="transmembrane region" description="Helical" evidence="6">
    <location>
        <begin position="315"/>
        <end position="337"/>
    </location>
</feature>
<evidence type="ECO:0000256" key="4">
    <source>
        <dbReference type="ARBA" id="ARBA00023136"/>
    </source>
</evidence>
<feature type="transmembrane region" description="Helical" evidence="6">
    <location>
        <begin position="45"/>
        <end position="62"/>
    </location>
</feature>
<dbReference type="Gene3D" id="1.20.1720.10">
    <property type="entry name" value="Multidrug resistance protein D"/>
    <property type="match status" value="1"/>
</dbReference>
<dbReference type="InterPro" id="IPR011701">
    <property type="entry name" value="MFS"/>
</dbReference>
<feature type="transmembrane region" description="Helical" evidence="6">
    <location>
        <begin position="112"/>
        <end position="131"/>
    </location>
</feature>
<feature type="transmembrane region" description="Helical" evidence="6">
    <location>
        <begin position="376"/>
        <end position="394"/>
    </location>
</feature>
<evidence type="ECO:0000259" key="7">
    <source>
        <dbReference type="PROSITE" id="PS50850"/>
    </source>
</evidence>
<sequence>MSVLEKSTETAVRDTDSQPSTERASSHDETKSVEEDREWPGTAEVAGVMVAICLAVFLGALDRTIIATAIPKITDEFKSLDDVGWYGSVYLLTFCCFILPIGELFTYYSPKWVFLAVLALFEVGSAVCGAAPNSKALIVGRAIAGVGSAGVITGCNVLITYTVPLAKRPKFQGLIGASFGIASVVGPVLGGAFTSKVSWRWCFYINLPVGAVSIIFIALILKPTKTAYNMSAISWKQQVLRMDPLGTFFSIPALICLLLALQWGGTLYSWSDGRVVACLVVFAVLWIGFIVVQIFNNENATIPHRIICNRNVLAGLLYTFCHGSTLTTLVFYMPYYFQAIKGVSALKSGIDTFPFIIALVVGIITCGVLTQKIGYYTPFAYVCIILASTGLGLISTWSPTTNHSQWIGYQVIAGLGLGIGFQPAIMAAQTVLPHRDQAMGISLVQFSQLLGGSVFVAVAQNLLTTRLAAGLPSIIPNFDASSLASVGATEIRSLAPPEALGQVVEIYMEALRQIFYMLTGLACSLTLGAAGLQWISVKDPNAAGQAKAKSNEEDDGRDESQQAKV</sequence>
<comment type="caution">
    <text evidence="8">The sequence shown here is derived from an EMBL/GenBank/DDBJ whole genome shotgun (WGS) entry which is preliminary data.</text>
</comment>
<feature type="compositionally biased region" description="Basic and acidic residues" evidence="5">
    <location>
        <begin position="1"/>
        <end position="16"/>
    </location>
</feature>